<dbReference type="OrthoDB" id="9781069at2"/>
<keyword evidence="3" id="KW-1185">Reference proteome</keyword>
<dbReference type="AlphaFoldDB" id="A0A1M6TT81"/>
<reference evidence="2 3" key="1">
    <citation type="submission" date="2016-11" db="EMBL/GenBank/DDBJ databases">
        <authorList>
            <person name="Jaros S."/>
            <person name="Januszkiewicz K."/>
            <person name="Wedrychowicz H."/>
        </authorList>
    </citation>
    <scope>NUCLEOTIDE SEQUENCE [LARGE SCALE GENOMIC DNA]</scope>
    <source>
        <strain evidence="2 3">DSM 15929</strain>
    </source>
</reference>
<name>A0A1M6TT81_9FIRM</name>
<evidence type="ECO:0000256" key="1">
    <source>
        <dbReference type="SAM" id="Phobius"/>
    </source>
</evidence>
<feature type="transmembrane region" description="Helical" evidence="1">
    <location>
        <begin position="104"/>
        <end position="124"/>
    </location>
</feature>
<keyword evidence="1" id="KW-1133">Transmembrane helix</keyword>
<feature type="transmembrane region" description="Helical" evidence="1">
    <location>
        <begin position="287"/>
        <end position="307"/>
    </location>
</feature>
<feature type="transmembrane region" description="Helical" evidence="1">
    <location>
        <begin position="319"/>
        <end position="336"/>
    </location>
</feature>
<feature type="transmembrane region" description="Helical" evidence="1">
    <location>
        <begin position="161"/>
        <end position="186"/>
    </location>
</feature>
<feature type="transmembrane region" description="Helical" evidence="1">
    <location>
        <begin position="130"/>
        <end position="149"/>
    </location>
</feature>
<gene>
    <name evidence="2" type="ORF">SAMN02745136_02866</name>
</gene>
<keyword evidence="1" id="KW-0472">Membrane</keyword>
<protein>
    <submittedName>
        <fullName evidence="2">TraX protein</fullName>
    </submittedName>
</protein>
<feature type="transmembrane region" description="Helical" evidence="1">
    <location>
        <begin position="74"/>
        <end position="92"/>
    </location>
</feature>
<keyword evidence="1" id="KW-0812">Transmembrane</keyword>
<evidence type="ECO:0000313" key="2">
    <source>
        <dbReference type="EMBL" id="SHK60157.1"/>
    </source>
</evidence>
<dbReference type="Pfam" id="PF05857">
    <property type="entry name" value="TraX"/>
    <property type="match status" value="2"/>
</dbReference>
<dbReference type="EMBL" id="FRAC01000014">
    <property type="protein sequence ID" value="SHK60157.1"/>
    <property type="molecule type" value="Genomic_DNA"/>
</dbReference>
<sequence length="342" mass="37932">MEDITAVPSFPEERIKKRGIPGSTLKLIAIFVMLIDHIAATILDRTLITRGFYNMGMGTEGNAAASNLLNMIDGIMRMIGRLGFPLFCFLLVEGFVHTSNKRKYAIRLGIFALISEIPFDLAFSGKVFNFGYQNVFFTLLIGFLVMWGFQLVGERLKDKKWLPILSIAGAAGVGFIVFTSAQSIMFTVNSILLGFTGRDITPAVPYQRLLFIGMAVVAGIVLLIAYLKKNKEDRELEIFLADCTVLVAGILLANLLITDYSGFGVLTIAVMYALRRKPALSGLGGYLVLNIMSLSELTAIFAIIPIGLYNGERGLRLKYIFYAFYPVHLFILYLICRAMNII</sequence>
<organism evidence="2 3">
    <name type="scientific">Anaerocolumna jejuensis DSM 15929</name>
    <dbReference type="NCBI Taxonomy" id="1121322"/>
    <lineage>
        <taxon>Bacteria</taxon>
        <taxon>Bacillati</taxon>
        <taxon>Bacillota</taxon>
        <taxon>Clostridia</taxon>
        <taxon>Lachnospirales</taxon>
        <taxon>Lachnospiraceae</taxon>
        <taxon>Anaerocolumna</taxon>
    </lineage>
</organism>
<dbReference type="RefSeq" id="WP_073277076.1">
    <property type="nucleotide sequence ID" value="NZ_FRAC01000014.1"/>
</dbReference>
<accession>A0A1M6TT81</accession>
<evidence type="ECO:0000313" key="3">
    <source>
        <dbReference type="Proteomes" id="UP000184386"/>
    </source>
</evidence>
<proteinExistence type="predicted"/>
<dbReference type="Proteomes" id="UP000184386">
    <property type="component" value="Unassembled WGS sequence"/>
</dbReference>
<feature type="transmembrane region" description="Helical" evidence="1">
    <location>
        <begin position="206"/>
        <end position="226"/>
    </location>
</feature>
<dbReference type="InterPro" id="IPR008875">
    <property type="entry name" value="TraX"/>
</dbReference>
<feature type="transmembrane region" description="Helical" evidence="1">
    <location>
        <begin position="24"/>
        <end position="43"/>
    </location>
</feature>